<dbReference type="GO" id="GO:0007021">
    <property type="term" value="P:tubulin complex assembly"/>
    <property type="evidence" value="ECO:0007669"/>
    <property type="project" value="UniProtKB-UniRule"/>
</dbReference>
<dbReference type="GO" id="GO:0005829">
    <property type="term" value="C:cytosol"/>
    <property type="evidence" value="ECO:0007669"/>
    <property type="project" value="TreeGrafter"/>
</dbReference>
<dbReference type="Proteomes" id="UP000746747">
    <property type="component" value="Unassembled WGS sequence"/>
</dbReference>
<name>A0A8J2MEW9_9BILA</name>
<evidence type="ECO:0000256" key="3">
    <source>
        <dbReference type="ARBA" id="ARBA00015002"/>
    </source>
</evidence>
<comment type="function">
    <text evidence="1">Tubulin-folding protein; involved in the early step of the tubulin folding pathway.</text>
</comment>
<protein>
    <recommendedName>
        <fullName evidence="3 6">Tubulin-specific chaperone A</fullName>
    </recommendedName>
</protein>
<gene>
    <name evidence="7" type="ORF">CJOHNSTONI_LOCUS9720</name>
</gene>
<dbReference type="SUPFAM" id="SSF46988">
    <property type="entry name" value="Tubulin chaperone cofactor A"/>
    <property type="match status" value="1"/>
</dbReference>
<keyword evidence="6" id="KW-0206">Cytoskeleton</keyword>
<evidence type="ECO:0000313" key="7">
    <source>
        <dbReference type="EMBL" id="CAG9540183.1"/>
    </source>
</evidence>
<organism evidence="7 8">
    <name type="scientific">Cercopithifilaria johnstoni</name>
    <dbReference type="NCBI Taxonomy" id="2874296"/>
    <lineage>
        <taxon>Eukaryota</taxon>
        <taxon>Metazoa</taxon>
        <taxon>Ecdysozoa</taxon>
        <taxon>Nematoda</taxon>
        <taxon>Chromadorea</taxon>
        <taxon>Rhabditida</taxon>
        <taxon>Spirurina</taxon>
        <taxon>Spiruromorpha</taxon>
        <taxon>Filarioidea</taxon>
        <taxon>Onchocercidae</taxon>
        <taxon>Cercopithifilaria</taxon>
    </lineage>
</organism>
<evidence type="ECO:0000256" key="6">
    <source>
        <dbReference type="RuleBase" id="RU364030"/>
    </source>
</evidence>
<dbReference type="OrthoDB" id="296187at2759"/>
<dbReference type="Pfam" id="PF02970">
    <property type="entry name" value="TBCA"/>
    <property type="match status" value="1"/>
</dbReference>
<evidence type="ECO:0000256" key="1">
    <source>
        <dbReference type="ARBA" id="ARBA00003046"/>
    </source>
</evidence>
<dbReference type="PANTHER" id="PTHR21500">
    <property type="entry name" value="TUBULIN-SPECIFIC CHAPERONE A"/>
    <property type="match status" value="1"/>
</dbReference>
<keyword evidence="4 6" id="KW-0143">Chaperone</keyword>
<keyword evidence="8" id="KW-1185">Reference proteome</keyword>
<dbReference type="AlphaFoldDB" id="A0A8J2MEW9"/>
<proteinExistence type="inferred from homology"/>
<comment type="caution">
    <text evidence="7">The sequence shown here is derived from an EMBL/GenBank/DDBJ whole genome shotgun (WGS) entry which is preliminary data.</text>
</comment>
<dbReference type="GO" id="GO:0048487">
    <property type="term" value="F:beta-tubulin binding"/>
    <property type="evidence" value="ECO:0007669"/>
    <property type="project" value="InterPro"/>
</dbReference>
<comment type="subcellular location">
    <subcellularLocation>
        <location evidence="6">Cytoplasm</location>
        <location evidence="6">Cytoskeleton</location>
    </subcellularLocation>
</comment>
<dbReference type="EMBL" id="CAKAEH010001908">
    <property type="protein sequence ID" value="CAG9540183.1"/>
    <property type="molecule type" value="Genomic_DNA"/>
</dbReference>
<keyword evidence="6" id="KW-0963">Cytoplasm</keyword>
<comment type="subunit">
    <text evidence="5 6">Supercomplex made of cofactors A to E. Cofactors A and D function by capturing and stabilizing tubulin in a quasi-native conformation. Cofactor E binds to the cofactor D-tubulin complex; interaction with cofactor C then causes the release of tubulin polypeptides that are committed to the native state.</text>
</comment>
<accession>A0A8J2MEW9</accession>
<dbReference type="Gene3D" id="1.20.58.90">
    <property type="match status" value="1"/>
</dbReference>
<sequence>MADPTLLKDIAIKTGIVKRLVKELCYYEKEEEKLLIKLQTMQGDGDTDEHIIKKQMELLQETKQMIPECARRLMNSVESLKKVTGEHEALLQNTPEYIAAAEQIRTGMEECSKIKEATRVD</sequence>
<dbReference type="InterPro" id="IPR004226">
    <property type="entry name" value="TBCA"/>
</dbReference>
<evidence type="ECO:0000256" key="4">
    <source>
        <dbReference type="ARBA" id="ARBA00023186"/>
    </source>
</evidence>
<dbReference type="PANTHER" id="PTHR21500:SF0">
    <property type="entry name" value="TUBULIN-SPECIFIC CHAPERONE A"/>
    <property type="match status" value="1"/>
</dbReference>
<keyword evidence="6" id="KW-0493">Microtubule</keyword>
<dbReference type="GO" id="GO:0007023">
    <property type="term" value="P:post-chaperonin tubulin folding pathway"/>
    <property type="evidence" value="ECO:0007669"/>
    <property type="project" value="UniProtKB-UniRule"/>
</dbReference>
<evidence type="ECO:0000256" key="2">
    <source>
        <dbReference type="ARBA" id="ARBA00006806"/>
    </source>
</evidence>
<reference evidence="7" key="1">
    <citation type="submission" date="2021-09" db="EMBL/GenBank/DDBJ databases">
        <authorList>
            <consortium name="Pathogen Informatics"/>
        </authorList>
    </citation>
    <scope>NUCLEOTIDE SEQUENCE</scope>
</reference>
<dbReference type="GO" id="GO:0005874">
    <property type="term" value="C:microtubule"/>
    <property type="evidence" value="ECO:0007669"/>
    <property type="project" value="UniProtKB-KW"/>
</dbReference>
<dbReference type="InterPro" id="IPR036126">
    <property type="entry name" value="TBCA_sf"/>
</dbReference>
<evidence type="ECO:0000313" key="8">
    <source>
        <dbReference type="Proteomes" id="UP000746747"/>
    </source>
</evidence>
<evidence type="ECO:0000256" key="5">
    <source>
        <dbReference type="ARBA" id="ARBA00026055"/>
    </source>
</evidence>
<comment type="similarity">
    <text evidence="2 6">Belongs to the TBCA family.</text>
</comment>